<dbReference type="AlphaFoldDB" id="A0A366KYU7"/>
<keyword evidence="1" id="KW-0732">Signal</keyword>
<dbReference type="Proteomes" id="UP000252081">
    <property type="component" value="Unassembled WGS sequence"/>
</dbReference>
<proteinExistence type="predicted"/>
<evidence type="ECO:0000256" key="1">
    <source>
        <dbReference type="SAM" id="SignalP"/>
    </source>
</evidence>
<comment type="caution">
    <text evidence="2">The sequence shown here is derived from an EMBL/GenBank/DDBJ whole genome shotgun (WGS) entry which is preliminary data.</text>
</comment>
<sequence>MLNKMKTNLKTAILGIALMASVTGAFAAEISTLFNGKAANTHSWQKYLPDGVTPDGDPQLGDSTGPFAEECAGADNVCAVGTPIAPGQQTITLRYED</sequence>
<gene>
    <name evidence="2" type="ORF">DRW42_13670</name>
</gene>
<accession>A0A366KYU7</accession>
<name>A0A366KYU7_9SPHI</name>
<keyword evidence="3" id="KW-1185">Reference proteome</keyword>
<evidence type="ECO:0000313" key="2">
    <source>
        <dbReference type="EMBL" id="RBQ06811.1"/>
    </source>
</evidence>
<feature type="signal peptide" evidence="1">
    <location>
        <begin position="1"/>
        <end position="27"/>
    </location>
</feature>
<protein>
    <submittedName>
        <fullName evidence="2">Uncharacterized protein</fullName>
    </submittedName>
</protein>
<organism evidence="2 3">
    <name type="scientific">Pedobacter miscanthi</name>
    <dbReference type="NCBI Taxonomy" id="2259170"/>
    <lineage>
        <taxon>Bacteria</taxon>
        <taxon>Pseudomonadati</taxon>
        <taxon>Bacteroidota</taxon>
        <taxon>Sphingobacteriia</taxon>
        <taxon>Sphingobacteriales</taxon>
        <taxon>Sphingobacteriaceae</taxon>
        <taxon>Pedobacter</taxon>
    </lineage>
</organism>
<evidence type="ECO:0000313" key="3">
    <source>
        <dbReference type="Proteomes" id="UP000252081"/>
    </source>
</evidence>
<feature type="chain" id="PRO_5017075869" evidence="1">
    <location>
        <begin position="28"/>
        <end position="97"/>
    </location>
</feature>
<dbReference type="EMBL" id="QNQU01000010">
    <property type="protein sequence ID" value="RBQ06811.1"/>
    <property type="molecule type" value="Genomic_DNA"/>
</dbReference>
<reference evidence="2 3" key="1">
    <citation type="submission" date="2018-07" db="EMBL/GenBank/DDBJ databases">
        <title>A draft genome of a endophytic bacteria, a new species of Pedobacter.</title>
        <authorList>
            <person name="Zhang Z.D."/>
            <person name="Chen Z.J."/>
        </authorList>
    </citation>
    <scope>NUCLEOTIDE SEQUENCE [LARGE SCALE GENOMIC DNA]</scope>
    <source>
        <strain evidence="2 3">RS10</strain>
    </source>
</reference>